<feature type="region of interest" description="Disordered" evidence="1">
    <location>
        <begin position="16"/>
        <end position="83"/>
    </location>
</feature>
<evidence type="ECO:0000313" key="3">
    <source>
        <dbReference type="EMBL" id="OIR09928.1"/>
    </source>
</evidence>
<name>A0A1J5T0Z6_9ZZZZ</name>
<dbReference type="AlphaFoldDB" id="A0A1J5T0Z6"/>
<feature type="region of interest" description="Disordered" evidence="1">
    <location>
        <begin position="101"/>
        <end position="127"/>
    </location>
</feature>
<sequence length="357" mass="37572">MQPPDSNDVFDKLRHAVAKSGSGLPIHKEEDPPPPKPEPPSSYGADATLDLETARGRLNQAISESQRAALPPPAPEPPAAAAPPAEAIEDALARLLAQPGPLQHPVFNPVLPRARRRRPDSTREERRRDLRSLALLVLGVAALLGGGALVAGKAGWHPKGDTPASLKLAGGDETLLQALRAGHVKILEPPPAGGPSEIDLREAAKAAVAAHYAAMPLAADLRPRIASLRLIARQPTKDPWQWQVLMSVSVRVAPEDAKTPPPQLETGPPDQKGAKMIELPQDAGAAGAPPPVPFISAPIGPEIDATGAQVPLSLPGGPNTPVSGGNRIIDKPATPQPRWVSVSWSGERWVIGDYEFD</sequence>
<feature type="region of interest" description="Disordered" evidence="1">
    <location>
        <begin position="255"/>
        <end position="275"/>
    </location>
</feature>
<evidence type="ECO:0000256" key="2">
    <source>
        <dbReference type="SAM" id="Phobius"/>
    </source>
</evidence>
<proteinExistence type="predicted"/>
<evidence type="ECO:0000256" key="1">
    <source>
        <dbReference type="SAM" id="MobiDB-lite"/>
    </source>
</evidence>
<feature type="transmembrane region" description="Helical" evidence="2">
    <location>
        <begin position="133"/>
        <end position="156"/>
    </location>
</feature>
<gene>
    <name evidence="3" type="ORF">GALL_78490</name>
</gene>
<feature type="compositionally biased region" description="Pro residues" evidence="1">
    <location>
        <begin position="70"/>
        <end position="81"/>
    </location>
</feature>
<organism evidence="3">
    <name type="scientific">mine drainage metagenome</name>
    <dbReference type="NCBI Taxonomy" id="410659"/>
    <lineage>
        <taxon>unclassified sequences</taxon>
        <taxon>metagenomes</taxon>
        <taxon>ecological metagenomes</taxon>
    </lineage>
</organism>
<keyword evidence="2" id="KW-0812">Transmembrane</keyword>
<dbReference type="EMBL" id="MLJW01000024">
    <property type="protein sequence ID" value="OIR09928.1"/>
    <property type="molecule type" value="Genomic_DNA"/>
</dbReference>
<reference evidence="3" key="1">
    <citation type="submission" date="2016-10" db="EMBL/GenBank/DDBJ databases">
        <title>Sequence of Gallionella enrichment culture.</title>
        <authorList>
            <person name="Poehlein A."/>
            <person name="Muehling M."/>
            <person name="Daniel R."/>
        </authorList>
    </citation>
    <scope>NUCLEOTIDE SEQUENCE</scope>
</reference>
<keyword evidence="2" id="KW-0472">Membrane</keyword>
<keyword evidence="2" id="KW-1133">Transmembrane helix</keyword>
<comment type="caution">
    <text evidence="3">The sequence shown here is derived from an EMBL/GenBank/DDBJ whole genome shotgun (WGS) entry which is preliminary data.</text>
</comment>
<protein>
    <submittedName>
        <fullName evidence="3">Uncharacterized protein</fullName>
    </submittedName>
</protein>
<accession>A0A1J5T0Z6</accession>